<dbReference type="Gene3D" id="3.30.70.2120">
    <property type="match status" value="3"/>
</dbReference>
<evidence type="ECO:0000313" key="7">
    <source>
        <dbReference type="EMBL" id="TQV84142.1"/>
    </source>
</evidence>
<dbReference type="InterPro" id="IPR042187">
    <property type="entry name" value="Flagellin_C_sub2"/>
</dbReference>
<dbReference type="Pfam" id="PF00669">
    <property type="entry name" value="Flagellin_N"/>
    <property type="match status" value="1"/>
</dbReference>
<dbReference type="PRINTS" id="PR00207">
    <property type="entry name" value="FLAGELLIN"/>
</dbReference>
<dbReference type="PANTHER" id="PTHR42792:SF2">
    <property type="entry name" value="FLAGELLIN"/>
    <property type="match status" value="1"/>
</dbReference>
<keyword evidence="8" id="KW-1185">Reference proteome</keyword>
<dbReference type="Gene3D" id="1.20.1330.10">
    <property type="entry name" value="f41 fragment of flagellin, N-terminal domain"/>
    <property type="match status" value="1"/>
</dbReference>
<dbReference type="InterPro" id="IPR001492">
    <property type="entry name" value="Flagellin"/>
</dbReference>
<sequence length="691" mass="70611">MPLFINTNVPSLNAQRQLVSSGAELDRASERLSSGKRINKAADDAAGLAISNRLTSQIRGLNQAVRNANDGISLIQTAEGALAESTNILQRMRELAIQSANGIFDDAGRATLDAEVQQLIAELDRIAETTSFNGQALLDGQLGQVDLQIGAQANQTIGFEVQAVDSQTLGLGSQSADVIGGEIAANLTAIALNENDVLINGQAVGAFDSTNTLQDLLDNIDTNINGVTASSLVELNGSSVGTGVLSATQTVTIAVTDNVGNAQTFIIAGETESLQDLADKINADTNGIVRAAIDDNGQLSLAAQDAQQIALTDANSVTGIGDTTDRARIILNSDSGDPITIERGSTGTLADLQNLGFRESTSAGVITGVGLVQNSNGANESLQVGELSINGVAIDNDDTDSLVGKIAAINNVSEQTGVTANAFAQVTVDLTGVLFSEIDGTRDNININGLNIDLGGATITDSATLAAAFNDATDQTGVTARVLGTRLLLESDQGAINLGTASTAANTLVGTTTGIQDFTRVFIASGGAFTTSTTTLASGGTISLAVQAGLKLTSTTGNPISIELGDNTDAARLGLVEANTLGGASFGTSVASISVDSQANAQKAIDVIDNALGTINSIRSDLGAINNRLDFTISNLSNVSENSSAARSRILDADFAAETAALSRAQVLQQASSAILAQANARPQQVLSLLQ</sequence>
<gene>
    <name evidence="7" type="ORF">FKG94_05625</name>
</gene>
<evidence type="ECO:0000313" key="8">
    <source>
        <dbReference type="Proteomes" id="UP000319732"/>
    </source>
</evidence>
<comment type="similarity">
    <text evidence="1 4">Belongs to the bacterial flagellin family.</text>
</comment>
<evidence type="ECO:0000256" key="3">
    <source>
        <dbReference type="ARBA" id="ARBA00023143"/>
    </source>
</evidence>
<comment type="function">
    <text evidence="4">Flagellin is the subunit protein which polymerizes to form the filaments of bacterial flagella.</text>
</comment>
<dbReference type="SUPFAM" id="SSF64518">
    <property type="entry name" value="Phase 1 flagellin"/>
    <property type="match status" value="2"/>
</dbReference>
<reference evidence="7 8" key="1">
    <citation type="submission" date="2019-06" db="EMBL/GenBank/DDBJ databases">
        <title>Whole genome sequence for Cellvibrionaceae sp. R142.</title>
        <authorList>
            <person name="Wang G."/>
        </authorList>
    </citation>
    <scope>NUCLEOTIDE SEQUENCE [LARGE SCALE GENOMIC DNA]</scope>
    <source>
        <strain evidence="7 8">R142</strain>
    </source>
</reference>
<dbReference type="PANTHER" id="PTHR42792">
    <property type="entry name" value="FLAGELLIN"/>
    <property type="match status" value="1"/>
</dbReference>
<organism evidence="7 8">
    <name type="scientific">Exilibacterium tricleocarpae</name>
    <dbReference type="NCBI Taxonomy" id="2591008"/>
    <lineage>
        <taxon>Bacteria</taxon>
        <taxon>Pseudomonadati</taxon>
        <taxon>Pseudomonadota</taxon>
        <taxon>Gammaproteobacteria</taxon>
        <taxon>Cellvibrionales</taxon>
        <taxon>Cellvibrionaceae</taxon>
        <taxon>Exilibacterium</taxon>
    </lineage>
</organism>
<dbReference type="GO" id="GO:0005576">
    <property type="term" value="C:extracellular region"/>
    <property type="evidence" value="ECO:0007669"/>
    <property type="project" value="UniProtKB-SubCell"/>
</dbReference>
<keyword evidence="7" id="KW-0969">Cilium</keyword>
<dbReference type="AlphaFoldDB" id="A0A545U3U0"/>
<dbReference type="InterPro" id="IPR046358">
    <property type="entry name" value="Flagellin_C"/>
</dbReference>
<evidence type="ECO:0000256" key="1">
    <source>
        <dbReference type="ARBA" id="ARBA00005709"/>
    </source>
</evidence>
<keyword evidence="2 4" id="KW-0964">Secreted</keyword>
<feature type="domain" description="Flagellin C-terminal" evidence="6">
    <location>
        <begin position="605"/>
        <end position="690"/>
    </location>
</feature>
<dbReference type="Pfam" id="PF00700">
    <property type="entry name" value="Flagellin_C"/>
    <property type="match status" value="1"/>
</dbReference>
<evidence type="ECO:0000256" key="4">
    <source>
        <dbReference type="RuleBase" id="RU362073"/>
    </source>
</evidence>
<dbReference type="GO" id="GO:0009288">
    <property type="term" value="C:bacterial-type flagellum"/>
    <property type="evidence" value="ECO:0007669"/>
    <property type="project" value="UniProtKB-SubCell"/>
</dbReference>
<evidence type="ECO:0000256" key="2">
    <source>
        <dbReference type="ARBA" id="ARBA00022525"/>
    </source>
</evidence>
<dbReference type="InterPro" id="IPR001029">
    <property type="entry name" value="Flagellin_N"/>
</dbReference>
<dbReference type="OrthoDB" id="9796789at2"/>
<dbReference type="RefSeq" id="WP_142903221.1">
    <property type="nucleotide sequence ID" value="NZ_ML660089.1"/>
</dbReference>
<comment type="caution">
    <text evidence="7">The sequence shown here is derived from an EMBL/GenBank/DDBJ whole genome shotgun (WGS) entry which is preliminary data.</text>
</comment>
<keyword evidence="7" id="KW-0966">Cell projection</keyword>
<accession>A0A545U3U0</accession>
<feature type="domain" description="Flagellin N-terminal" evidence="5">
    <location>
        <begin position="5"/>
        <end position="141"/>
    </location>
</feature>
<evidence type="ECO:0000259" key="6">
    <source>
        <dbReference type="Pfam" id="PF00700"/>
    </source>
</evidence>
<proteinExistence type="inferred from homology"/>
<keyword evidence="3 4" id="KW-0975">Bacterial flagellum</keyword>
<dbReference type="Gene3D" id="6.10.10.10">
    <property type="entry name" value="Flagellar export chaperone, C-terminal domain"/>
    <property type="match status" value="1"/>
</dbReference>
<keyword evidence="7" id="KW-0282">Flagellum</keyword>
<dbReference type="Proteomes" id="UP000319732">
    <property type="component" value="Unassembled WGS sequence"/>
</dbReference>
<dbReference type="EMBL" id="VHSG01000006">
    <property type="protein sequence ID" value="TQV84142.1"/>
    <property type="molecule type" value="Genomic_DNA"/>
</dbReference>
<evidence type="ECO:0000259" key="5">
    <source>
        <dbReference type="Pfam" id="PF00669"/>
    </source>
</evidence>
<dbReference type="GO" id="GO:0005198">
    <property type="term" value="F:structural molecule activity"/>
    <property type="evidence" value="ECO:0007669"/>
    <property type="project" value="UniProtKB-UniRule"/>
</dbReference>
<comment type="subcellular location">
    <subcellularLocation>
        <location evidence="4">Secreted</location>
    </subcellularLocation>
    <subcellularLocation>
        <location evidence="4">Bacterial flagellum</location>
    </subcellularLocation>
</comment>
<name>A0A545U3U0_9GAMM</name>
<protein>
    <recommendedName>
        <fullName evidence="4">Flagellin</fullName>
    </recommendedName>
</protein>